<dbReference type="EMBL" id="JANQDX010000005">
    <property type="protein sequence ID" value="KAL0924389.1"/>
    <property type="molecule type" value="Genomic_DNA"/>
</dbReference>
<keyword evidence="1" id="KW-0812">Transmembrane</keyword>
<name>A0ABD0VH27_DENTH</name>
<feature type="domain" description="DUF7866" evidence="2">
    <location>
        <begin position="121"/>
        <end position="165"/>
    </location>
</feature>
<organism evidence="3 4">
    <name type="scientific">Dendrobium thyrsiflorum</name>
    <name type="common">Pinecone-like raceme dendrobium</name>
    <name type="synonym">Orchid</name>
    <dbReference type="NCBI Taxonomy" id="117978"/>
    <lineage>
        <taxon>Eukaryota</taxon>
        <taxon>Viridiplantae</taxon>
        <taxon>Streptophyta</taxon>
        <taxon>Embryophyta</taxon>
        <taxon>Tracheophyta</taxon>
        <taxon>Spermatophyta</taxon>
        <taxon>Magnoliopsida</taxon>
        <taxon>Liliopsida</taxon>
        <taxon>Asparagales</taxon>
        <taxon>Orchidaceae</taxon>
        <taxon>Epidendroideae</taxon>
        <taxon>Malaxideae</taxon>
        <taxon>Dendrobiinae</taxon>
        <taxon>Dendrobium</taxon>
    </lineage>
</organism>
<evidence type="ECO:0000313" key="4">
    <source>
        <dbReference type="Proteomes" id="UP001552299"/>
    </source>
</evidence>
<evidence type="ECO:0000256" key="1">
    <source>
        <dbReference type="SAM" id="Phobius"/>
    </source>
</evidence>
<proteinExistence type="predicted"/>
<evidence type="ECO:0000313" key="3">
    <source>
        <dbReference type="EMBL" id="KAL0924389.1"/>
    </source>
</evidence>
<comment type="caution">
    <text evidence="3">The sequence shown here is derived from an EMBL/GenBank/DDBJ whole genome shotgun (WGS) entry which is preliminary data.</text>
</comment>
<accession>A0ABD0VH27</accession>
<evidence type="ECO:0000259" key="2">
    <source>
        <dbReference type="Pfam" id="PF25268"/>
    </source>
</evidence>
<keyword evidence="1" id="KW-0472">Membrane</keyword>
<dbReference type="InterPro" id="IPR057188">
    <property type="entry name" value="DUF7866"/>
</dbReference>
<feature type="transmembrane region" description="Helical" evidence="1">
    <location>
        <begin position="53"/>
        <end position="73"/>
    </location>
</feature>
<keyword evidence="1" id="KW-1133">Transmembrane helix</keyword>
<gene>
    <name evidence="3" type="ORF">M5K25_005212</name>
</gene>
<dbReference type="Proteomes" id="UP001552299">
    <property type="component" value="Unassembled WGS sequence"/>
</dbReference>
<protein>
    <recommendedName>
        <fullName evidence="2">DUF7866 domain-containing protein</fullName>
    </recommendedName>
</protein>
<keyword evidence="4" id="KW-1185">Reference proteome</keyword>
<dbReference type="Pfam" id="PF25268">
    <property type="entry name" value="DUF7866"/>
    <property type="match status" value="1"/>
</dbReference>
<sequence>MKSSLYYFFLFYLSSPTSQSWQKPLLPSCELALSVTISAPTLISHSSPHLPKMPLISCIPCLLLLLLLLLLFLSSISTKPLLSNETESPAVAAKPEMRPVATATVPELRPSVFNERRRLGRFQICALCTCCGGPKGLCLACPCCYAINCNIPNRPFGFCSFIPKTFGVIWLHSVDVCECFGKSQNLSMLDFLQKQNSRKILGEKALALPLLVSKAWFEGKC</sequence>
<dbReference type="AlphaFoldDB" id="A0ABD0VH27"/>
<dbReference type="PANTHER" id="PTHR33786">
    <property type="entry name" value="UBIQUITIN CARBOXYL-TERMINAL HYDROLASE"/>
    <property type="match status" value="1"/>
</dbReference>
<dbReference type="PANTHER" id="PTHR33786:SF2">
    <property type="entry name" value="UBIQUITIN CARBOXYL-TERMINAL HYDROLASE"/>
    <property type="match status" value="1"/>
</dbReference>
<reference evidence="3 4" key="1">
    <citation type="journal article" date="2024" name="Plant Biotechnol. J.">
        <title>Dendrobium thyrsiflorum genome and its molecular insights into genes involved in important horticultural traits.</title>
        <authorList>
            <person name="Chen B."/>
            <person name="Wang J.Y."/>
            <person name="Zheng P.J."/>
            <person name="Li K.L."/>
            <person name="Liang Y.M."/>
            <person name="Chen X.F."/>
            <person name="Zhang C."/>
            <person name="Zhao X."/>
            <person name="He X."/>
            <person name="Zhang G.Q."/>
            <person name="Liu Z.J."/>
            <person name="Xu Q."/>
        </authorList>
    </citation>
    <scope>NUCLEOTIDE SEQUENCE [LARGE SCALE GENOMIC DNA]</scope>
    <source>
        <strain evidence="3">GZMU011</strain>
    </source>
</reference>